<dbReference type="Gene3D" id="1.20.1050.10">
    <property type="match status" value="2"/>
</dbReference>
<reference evidence="1" key="2">
    <citation type="submission" date="2022-06" db="UniProtKB">
        <authorList>
            <consortium name="EnsemblMetazoa"/>
        </authorList>
    </citation>
    <scope>IDENTIFICATION</scope>
    <source>
        <strain evidence="1">PS312</strain>
    </source>
</reference>
<gene>
    <name evidence="1" type="primary">WBGene00110271</name>
</gene>
<sequence length="231" mass="25423">MPFQVVSAIQPLQSGRITRKVNEGDGHSWAPYWTHLGLVELEAVLSKTAGTYCVRDSVSIADTCVPSVVYKGRTFGLDVAEFRTLLRIEDNLKALKPLISAFPFDSVVSAIQPLQSGRITRKVNEGDGHSVSQCLGTSRRAQLQWAPYWTHLGLVELEAVLSKTAGTYCVRDSVSIADTCVPSVVYKGRTFGLDVAEFRTLLRIEDNLKALKPLISAFPFDSVNDLKHSIN</sequence>
<reference evidence="2" key="1">
    <citation type="journal article" date="2008" name="Nat. Genet.">
        <title>The Pristionchus pacificus genome provides a unique perspective on nematode lifestyle and parasitism.</title>
        <authorList>
            <person name="Dieterich C."/>
            <person name="Clifton S.W."/>
            <person name="Schuster L.N."/>
            <person name="Chinwalla A."/>
            <person name="Delehaunty K."/>
            <person name="Dinkelacker I."/>
            <person name="Fulton L."/>
            <person name="Fulton R."/>
            <person name="Godfrey J."/>
            <person name="Minx P."/>
            <person name="Mitreva M."/>
            <person name="Roeseler W."/>
            <person name="Tian H."/>
            <person name="Witte H."/>
            <person name="Yang S.P."/>
            <person name="Wilson R.K."/>
            <person name="Sommer R.J."/>
        </authorList>
    </citation>
    <scope>NUCLEOTIDE SEQUENCE [LARGE SCALE GENOMIC DNA]</scope>
    <source>
        <strain evidence="2">PS312</strain>
    </source>
</reference>
<accession>A0A8R1UFP3</accession>
<dbReference type="GO" id="GO:0006749">
    <property type="term" value="P:glutathione metabolic process"/>
    <property type="evidence" value="ECO:0000318"/>
    <property type="project" value="GO_Central"/>
</dbReference>
<accession>A0A2A6D2K8</accession>
<dbReference type="InterPro" id="IPR036282">
    <property type="entry name" value="Glutathione-S-Trfase_C_sf"/>
</dbReference>
<evidence type="ECO:0000313" key="1">
    <source>
        <dbReference type="EnsemblMetazoa" id="PPA20717.1"/>
    </source>
</evidence>
<evidence type="ECO:0000313" key="2">
    <source>
        <dbReference type="Proteomes" id="UP000005239"/>
    </source>
</evidence>
<name>A0A2A6D2K8_PRIPA</name>
<dbReference type="OrthoDB" id="202840at2759"/>
<dbReference type="EnsemblMetazoa" id="PPA20717.1">
    <property type="protein sequence ID" value="PPA20717.1"/>
    <property type="gene ID" value="WBGene00110271"/>
</dbReference>
<organism evidence="1 2">
    <name type="scientific">Pristionchus pacificus</name>
    <name type="common">Parasitic nematode worm</name>
    <dbReference type="NCBI Taxonomy" id="54126"/>
    <lineage>
        <taxon>Eukaryota</taxon>
        <taxon>Metazoa</taxon>
        <taxon>Ecdysozoa</taxon>
        <taxon>Nematoda</taxon>
        <taxon>Chromadorea</taxon>
        <taxon>Rhabditida</taxon>
        <taxon>Rhabditina</taxon>
        <taxon>Diplogasteromorpha</taxon>
        <taxon>Diplogasteroidea</taxon>
        <taxon>Neodiplogasteridae</taxon>
        <taxon>Pristionchus</taxon>
    </lineage>
</organism>
<dbReference type="GO" id="GO:0006559">
    <property type="term" value="P:L-phenylalanine catabolic process"/>
    <property type="evidence" value="ECO:0000318"/>
    <property type="project" value="GO_Central"/>
</dbReference>
<dbReference type="PANTHER" id="PTHR42673:SF4">
    <property type="entry name" value="MALEYLACETOACETATE ISOMERASE"/>
    <property type="match status" value="1"/>
</dbReference>
<dbReference type="GO" id="GO:0004364">
    <property type="term" value="F:glutathione transferase activity"/>
    <property type="evidence" value="ECO:0000318"/>
    <property type="project" value="GO_Central"/>
</dbReference>
<dbReference type="SUPFAM" id="SSF47616">
    <property type="entry name" value="GST C-terminal domain-like"/>
    <property type="match status" value="2"/>
</dbReference>
<dbReference type="PANTHER" id="PTHR42673">
    <property type="entry name" value="MALEYLACETOACETATE ISOMERASE"/>
    <property type="match status" value="1"/>
</dbReference>
<dbReference type="FunFam" id="1.20.1050.10:FF:000144">
    <property type="entry name" value="Uncharacterized protein"/>
    <property type="match status" value="1"/>
</dbReference>
<dbReference type="Proteomes" id="UP000005239">
    <property type="component" value="Unassembled WGS sequence"/>
</dbReference>
<proteinExistence type="predicted"/>
<protein>
    <submittedName>
        <fullName evidence="1">Uncharacterized protein</fullName>
    </submittedName>
</protein>
<dbReference type="AlphaFoldDB" id="A0A2A6D2K8"/>
<dbReference type="GO" id="GO:0016034">
    <property type="term" value="F:maleylacetoacetate isomerase activity"/>
    <property type="evidence" value="ECO:0000318"/>
    <property type="project" value="GO_Central"/>
</dbReference>
<keyword evidence="2" id="KW-1185">Reference proteome</keyword>
<dbReference type="GO" id="GO:0005739">
    <property type="term" value="C:mitochondrion"/>
    <property type="evidence" value="ECO:0000318"/>
    <property type="project" value="GO_Central"/>
</dbReference>